<dbReference type="EMBL" id="JAEHOD010000024">
    <property type="protein sequence ID" value="KAG2446909.1"/>
    <property type="molecule type" value="Genomic_DNA"/>
</dbReference>
<proteinExistence type="predicted"/>
<evidence type="ECO:0000313" key="3">
    <source>
        <dbReference type="Proteomes" id="UP000613740"/>
    </source>
</evidence>
<sequence length="272" mass="27478">MVIPASQQNGNFTNVSFCAIKAAKPRLTDRALAAGTRLLAEHGAVGCGVFWLGIGQSGDRVWWHLDNDKHVVIDANGSLTLKLGKGGRVVPLPRGHEVGPVARELLRIMRQVVGLLPVDDNDDDQEQPIPVIAPAAPAPLPIFAPATPHRMLTVTTIPVAATNAPTSSTTTTEPAAPAAARASGAANGAAAAAESVPVAQGAGGAASTSAAAAAAATANMDDVLLLVAALAERLDLMEARVQQQADQIKQLNSTVAKLSAATAAAAAIAASA</sequence>
<dbReference type="AlphaFoldDB" id="A0A835WG19"/>
<protein>
    <submittedName>
        <fullName evidence="2">Uncharacterized protein</fullName>
    </submittedName>
</protein>
<gene>
    <name evidence="2" type="ORF">HYH02_008065</name>
</gene>
<organism evidence="2 3">
    <name type="scientific">Chlamydomonas schloesseri</name>
    <dbReference type="NCBI Taxonomy" id="2026947"/>
    <lineage>
        <taxon>Eukaryota</taxon>
        <taxon>Viridiplantae</taxon>
        <taxon>Chlorophyta</taxon>
        <taxon>core chlorophytes</taxon>
        <taxon>Chlorophyceae</taxon>
        <taxon>CS clade</taxon>
        <taxon>Chlamydomonadales</taxon>
        <taxon>Chlamydomonadaceae</taxon>
        <taxon>Chlamydomonas</taxon>
    </lineage>
</organism>
<keyword evidence="3" id="KW-1185">Reference proteome</keyword>
<accession>A0A835WG19</accession>
<dbReference type="Proteomes" id="UP000613740">
    <property type="component" value="Unassembled WGS sequence"/>
</dbReference>
<comment type="caution">
    <text evidence="2">The sequence shown here is derived from an EMBL/GenBank/DDBJ whole genome shotgun (WGS) entry which is preliminary data.</text>
</comment>
<evidence type="ECO:0000256" key="1">
    <source>
        <dbReference type="SAM" id="Coils"/>
    </source>
</evidence>
<keyword evidence="1" id="KW-0175">Coiled coil</keyword>
<name>A0A835WG19_9CHLO</name>
<evidence type="ECO:0000313" key="2">
    <source>
        <dbReference type="EMBL" id="KAG2446909.1"/>
    </source>
</evidence>
<reference evidence="2" key="1">
    <citation type="journal article" date="2020" name="bioRxiv">
        <title>Comparative genomics of Chlamydomonas.</title>
        <authorList>
            <person name="Craig R.J."/>
            <person name="Hasan A.R."/>
            <person name="Ness R.W."/>
            <person name="Keightley P.D."/>
        </authorList>
    </citation>
    <scope>NUCLEOTIDE SEQUENCE</scope>
    <source>
        <strain evidence="2">CCAP 11/173</strain>
    </source>
</reference>
<feature type="coiled-coil region" evidence="1">
    <location>
        <begin position="227"/>
        <end position="261"/>
    </location>
</feature>